<dbReference type="GO" id="GO:0046872">
    <property type="term" value="F:metal ion binding"/>
    <property type="evidence" value="ECO:0007669"/>
    <property type="project" value="UniProtKB-KW"/>
</dbReference>
<dbReference type="GO" id="GO:0016787">
    <property type="term" value="F:hydrolase activity"/>
    <property type="evidence" value="ECO:0007669"/>
    <property type="project" value="UniProtKB-KW"/>
</dbReference>
<comment type="caution">
    <text evidence="7">The sequence shown here is derived from an EMBL/GenBank/DDBJ whole genome shotgun (WGS) entry which is preliminary data.</text>
</comment>
<evidence type="ECO:0000313" key="8">
    <source>
        <dbReference type="Proteomes" id="UP000475545"/>
    </source>
</evidence>
<gene>
    <name evidence="7" type="ORF">GIY30_10135</name>
</gene>
<name>A0A6L7GPA9_9ACTN</name>
<dbReference type="InterPro" id="IPR006680">
    <property type="entry name" value="Amidohydro-rel"/>
</dbReference>
<dbReference type="Gene3D" id="3.20.20.140">
    <property type="entry name" value="Metal-dependent hydrolases"/>
    <property type="match status" value="1"/>
</dbReference>
<keyword evidence="3" id="KW-0456">Lyase</keyword>
<comment type="catalytic activity">
    <reaction evidence="4">
        <text>6-methylsalicylate + H(+) = 3-methylphenol + CO2</text>
        <dbReference type="Rhea" id="RHEA:23112"/>
        <dbReference type="ChEBI" id="CHEBI:15378"/>
        <dbReference type="ChEBI" id="CHEBI:16526"/>
        <dbReference type="ChEBI" id="CHEBI:17231"/>
        <dbReference type="ChEBI" id="CHEBI:36658"/>
        <dbReference type="EC" id="4.1.1.52"/>
    </reaction>
    <physiologicalReaction direction="left-to-right" evidence="4">
        <dbReference type="Rhea" id="RHEA:23113"/>
    </physiologicalReaction>
</comment>
<dbReference type="PANTHER" id="PTHR21240:SF29">
    <property type="entry name" value="AMIDOHYDROLASE-RELATED DOMAIN-CONTAINING PROTEIN"/>
    <property type="match status" value="1"/>
</dbReference>
<evidence type="ECO:0000256" key="4">
    <source>
        <dbReference type="ARBA" id="ARBA00036832"/>
    </source>
</evidence>
<dbReference type="AlphaFoldDB" id="A0A6L7GPA9"/>
<dbReference type="GO" id="GO:0047596">
    <property type="term" value="F:6-methylsalicylate decarboxylase activity"/>
    <property type="evidence" value="ECO:0007669"/>
    <property type="project" value="UniProtKB-EC"/>
</dbReference>
<dbReference type="SUPFAM" id="SSF51556">
    <property type="entry name" value="Metallo-dependent hydrolases"/>
    <property type="match status" value="1"/>
</dbReference>
<dbReference type="InterPro" id="IPR032466">
    <property type="entry name" value="Metal_Hydrolase"/>
</dbReference>
<keyword evidence="2" id="KW-0862">Zinc</keyword>
<evidence type="ECO:0000256" key="3">
    <source>
        <dbReference type="ARBA" id="ARBA00023239"/>
    </source>
</evidence>
<dbReference type="PANTHER" id="PTHR21240">
    <property type="entry name" value="2-AMINO-3-CARBOXYLMUCONATE-6-SEMIALDEHYDE DECARBOXYLASE"/>
    <property type="match status" value="1"/>
</dbReference>
<evidence type="ECO:0000256" key="5">
    <source>
        <dbReference type="ARBA" id="ARBA00038889"/>
    </source>
</evidence>
<dbReference type="Pfam" id="PF04909">
    <property type="entry name" value="Amidohydro_2"/>
    <property type="match status" value="1"/>
</dbReference>
<dbReference type="GO" id="GO:0019748">
    <property type="term" value="P:secondary metabolic process"/>
    <property type="evidence" value="ECO:0007669"/>
    <property type="project" value="TreeGrafter"/>
</dbReference>
<keyword evidence="8" id="KW-1185">Reference proteome</keyword>
<reference evidence="7 8" key="1">
    <citation type="submission" date="2019-11" db="EMBL/GenBank/DDBJ databases">
        <title>Gordonia sp. nov., a novel actinobacterium isolated from mangrove soil in Hainan.</title>
        <authorList>
            <person name="Huang X."/>
            <person name="Xie Y."/>
            <person name="Chu X."/>
            <person name="Xiao K."/>
        </authorList>
    </citation>
    <scope>NUCLEOTIDE SEQUENCE [LARGE SCALE GENOMIC DNA]</scope>
    <source>
        <strain evidence="7 8">HNM0687</strain>
    </source>
</reference>
<dbReference type="Proteomes" id="UP000475545">
    <property type="component" value="Unassembled WGS sequence"/>
</dbReference>
<dbReference type="GO" id="GO:0005829">
    <property type="term" value="C:cytosol"/>
    <property type="evidence" value="ECO:0007669"/>
    <property type="project" value="TreeGrafter"/>
</dbReference>
<keyword evidence="1" id="KW-0479">Metal-binding</keyword>
<dbReference type="InterPro" id="IPR032465">
    <property type="entry name" value="ACMSD"/>
</dbReference>
<keyword evidence="7" id="KW-0378">Hydrolase</keyword>
<organism evidence="7 8">
    <name type="scientific">Gordonia mangrovi</name>
    <dbReference type="NCBI Taxonomy" id="2665643"/>
    <lineage>
        <taxon>Bacteria</taxon>
        <taxon>Bacillati</taxon>
        <taxon>Actinomycetota</taxon>
        <taxon>Actinomycetes</taxon>
        <taxon>Mycobacteriales</taxon>
        <taxon>Gordoniaceae</taxon>
        <taxon>Gordonia</taxon>
    </lineage>
</organism>
<feature type="domain" description="Amidohydrolase-related" evidence="6">
    <location>
        <begin position="16"/>
        <end position="329"/>
    </location>
</feature>
<dbReference type="RefSeq" id="WP_160901865.1">
    <property type="nucleotide sequence ID" value="NZ_CP102850.1"/>
</dbReference>
<evidence type="ECO:0000313" key="7">
    <source>
        <dbReference type="EMBL" id="MXP21706.1"/>
    </source>
</evidence>
<evidence type="ECO:0000256" key="2">
    <source>
        <dbReference type="ARBA" id="ARBA00022833"/>
    </source>
</evidence>
<evidence type="ECO:0000256" key="1">
    <source>
        <dbReference type="ARBA" id="ARBA00022723"/>
    </source>
</evidence>
<sequence length="331" mass="35306">MSGLPPTGDSITPSLIDVHSHFLPDWYVEEAVRGGFSTPDGMPAWPTWNADDHLRLMDDLGIGRSLLSLSTPGVSVVGPEDAPALAARVNDSAASVVARFPDRFGFLATLPLPDVVSASAEAHRALDILGASGVILQTHTHGTYLTDPGHDAVWAVLAERQVPVLLHPTSPPGWEATSLGLPRPMMEFFFDSARVVSALLLGGLLDRHPGLRLIVPHCGGVLPLLVSRVTTFQQGLRFLAPAGDPAVDATDVRDALGSLWWDLAGSPDEVAFGALAPHADRGRVVYGSDFCFTPEFAVRAQQDTLDRSWHTFCDSGSWRQVTGANAAELMG</sequence>
<evidence type="ECO:0000259" key="6">
    <source>
        <dbReference type="Pfam" id="PF04909"/>
    </source>
</evidence>
<dbReference type="EC" id="4.1.1.52" evidence="5"/>
<accession>A0A6L7GPA9</accession>
<dbReference type="EMBL" id="WMBR01000002">
    <property type="protein sequence ID" value="MXP21706.1"/>
    <property type="molecule type" value="Genomic_DNA"/>
</dbReference>
<proteinExistence type="predicted"/>
<protein>
    <recommendedName>
        <fullName evidence="5">6-methylsalicylate decarboxylase</fullName>
        <ecNumber evidence="5">4.1.1.52</ecNumber>
    </recommendedName>
</protein>